<keyword evidence="3" id="KW-0489">Methyltransferase</keyword>
<dbReference type="InterPro" id="IPR041698">
    <property type="entry name" value="Methyltransf_25"/>
</dbReference>
<accession>A0A6B3C434</accession>
<sequence>MAHQHRHNHDRDQAPAHAHNRSHDHNHDHADIDFAEMIPHLEGQAELFAPLYADALAWLRRQQPEPGLIVDAGSGPGIISGFFAQAFPEARVVAADSSAALLERARENAGRLGTADRFSTVEAELPDGLGELEYPADLVWSSRAVHHVGDQRAALTALAAVLAPGGTLAVMEGGLPERNLPRDLGFGRPGLEARLDVIEQGWFTGMRTSLPGHVRVTEDWQALLTAAGLRPSGTRSFTLDLPAPLTDAARAYVIGVFDRRRTMFADELDAEDRATLDRLVDPDDKAGLHHRPDAFVLATYTVYTGSKPQEQSRG</sequence>
<evidence type="ECO:0000259" key="2">
    <source>
        <dbReference type="Pfam" id="PF13649"/>
    </source>
</evidence>
<evidence type="ECO:0000256" key="1">
    <source>
        <dbReference type="SAM" id="MobiDB-lite"/>
    </source>
</evidence>
<keyword evidence="3" id="KW-0808">Transferase</keyword>
<organism evidence="3">
    <name type="scientific">Streptomyces sp. SID12501</name>
    <dbReference type="NCBI Taxonomy" id="2706042"/>
    <lineage>
        <taxon>Bacteria</taxon>
        <taxon>Bacillati</taxon>
        <taxon>Actinomycetota</taxon>
        <taxon>Actinomycetes</taxon>
        <taxon>Kitasatosporales</taxon>
        <taxon>Streptomycetaceae</taxon>
        <taxon>Streptomyces</taxon>
    </lineage>
</organism>
<dbReference type="GO" id="GO:0032259">
    <property type="term" value="P:methylation"/>
    <property type="evidence" value="ECO:0007669"/>
    <property type="project" value="UniProtKB-KW"/>
</dbReference>
<comment type="caution">
    <text evidence="3">The sequence shown here is derived from an EMBL/GenBank/DDBJ whole genome shotgun (WGS) entry which is preliminary data.</text>
</comment>
<gene>
    <name evidence="3" type="ORF">G3I71_38440</name>
</gene>
<dbReference type="Gene3D" id="3.40.50.150">
    <property type="entry name" value="Vaccinia Virus protein VP39"/>
    <property type="match status" value="1"/>
</dbReference>
<evidence type="ECO:0000313" key="3">
    <source>
        <dbReference type="EMBL" id="NEC91553.1"/>
    </source>
</evidence>
<feature type="region of interest" description="Disordered" evidence="1">
    <location>
        <begin position="1"/>
        <end position="27"/>
    </location>
</feature>
<dbReference type="SUPFAM" id="SSF53335">
    <property type="entry name" value="S-adenosyl-L-methionine-dependent methyltransferases"/>
    <property type="match status" value="1"/>
</dbReference>
<dbReference type="RefSeq" id="WP_164322406.1">
    <property type="nucleotide sequence ID" value="NZ_JAAGLU010000044.1"/>
</dbReference>
<reference evidence="3" key="1">
    <citation type="submission" date="2020-01" db="EMBL/GenBank/DDBJ databases">
        <title>Insect and environment-associated Actinomycetes.</title>
        <authorList>
            <person name="Currrie C."/>
            <person name="Chevrette M."/>
            <person name="Carlson C."/>
            <person name="Stubbendieck R."/>
            <person name="Wendt-Pienkowski E."/>
        </authorList>
    </citation>
    <scope>NUCLEOTIDE SEQUENCE</scope>
    <source>
        <strain evidence="3">SID12501</strain>
    </source>
</reference>
<dbReference type="EMBL" id="JAAGLU010000044">
    <property type="protein sequence ID" value="NEC91553.1"/>
    <property type="molecule type" value="Genomic_DNA"/>
</dbReference>
<dbReference type="GO" id="GO:0008168">
    <property type="term" value="F:methyltransferase activity"/>
    <property type="evidence" value="ECO:0007669"/>
    <property type="project" value="UniProtKB-KW"/>
</dbReference>
<dbReference type="CDD" id="cd02440">
    <property type="entry name" value="AdoMet_MTases"/>
    <property type="match status" value="1"/>
</dbReference>
<feature type="domain" description="Methyltransferase" evidence="2">
    <location>
        <begin position="69"/>
        <end position="166"/>
    </location>
</feature>
<dbReference type="InterPro" id="IPR029063">
    <property type="entry name" value="SAM-dependent_MTases_sf"/>
</dbReference>
<dbReference type="PANTHER" id="PTHR43591:SF24">
    <property type="entry name" value="2-METHOXY-6-POLYPRENYL-1,4-BENZOQUINOL METHYLASE, MITOCHONDRIAL"/>
    <property type="match status" value="1"/>
</dbReference>
<protein>
    <submittedName>
        <fullName evidence="3">Methyltransferase domain-containing protein</fullName>
    </submittedName>
</protein>
<dbReference type="AlphaFoldDB" id="A0A6B3C434"/>
<proteinExistence type="predicted"/>
<name>A0A6B3C434_9ACTN</name>
<dbReference type="Pfam" id="PF13649">
    <property type="entry name" value="Methyltransf_25"/>
    <property type="match status" value="1"/>
</dbReference>
<dbReference type="PANTHER" id="PTHR43591">
    <property type="entry name" value="METHYLTRANSFERASE"/>
    <property type="match status" value="1"/>
</dbReference>